<organism evidence="1 2">
    <name type="scientific">Favolaschia claudopus</name>
    <dbReference type="NCBI Taxonomy" id="2862362"/>
    <lineage>
        <taxon>Eukaryota</taxon>
        <taxon>Fungi</taxon>
        <taxon>Dikarya</taxon>
        <taxon>Basidiomycota</taxon>
        <taxon>Agaricomycotina</taxon>
        <taxon>Agaricomycetes</taxon>
        <taxon>Agaricomycetidae</taxon>
        <taxon>Agaricales</taxon>
        <taxon>Marasmiineae</taxon>
        <taxon>Mycenaceae</taxon>
        <taxon>Favolaschia</taxon>
    </lineage>
</organism>
<keyword evidence="2" id="KW-1185">Reference proteome</keyword>
<reference evidence="1 2" key="1">
    <citation type="journal article" date="2024" name="J Genomics">
        <title>Draft genome sequencing and assembly of Favolaschia claudopus CIRM-BRFM 2984 isolated from oak limbs.</title>
        <authorList>
            <person name="Navarro D."/>
            <person name="Drula E."/>
            <person name="Chaduli D."/>
            <person name="Cazenave R."/>
            <person name="Ahrendt S."/>
            <person name="Wang J."/>
            <person name="Lipzen A."/>
            <person name="Daum C."/>
            <person name="Barry K."/>
            <person name="Grigoriev I.V."/>
            <person name="Favel A."/>
            <person name="Rosso M.N."/>
            <person name="Martin F."/>
        </authorList>
    </citation>
    <scope>NUCLEOTIDE SEQUENCE [LARGE SCALE GENOMIC DNA]</scope>
    <source>
        <strain evidence="1 2">CIRM-BRFM 2984</strain>
    </source>
</reference>
<dbReference type="AlphaFoldDB" id="A0AAW0E279"/>
<evidence type="ECO:0000313" key="2">
    <source>
        <dbReference type="Proteomes" id="UP001362999"/>
    </source>
</evidence>
<evidence type="ECO:0000313" key="1">
    <source>
        <dbReference type="EMBL" id="KAK7058167.1"/>
    </source>
</evidence>
<sequence>MAAVTAKRRGLLPDQESSSMFRCVHKSWHSSPSPSPLNLLCEFWGISVSRSLAVASTHRGILMFGLYAHSGYFVSKDLKALESPHLLQKQRQSVNHPPPWRFRFVGTRREEYFDNIVAFINEQMPNLEALEVLIFDTYEPQKWEEEFL</sequence>
<dbReference type="Proteomes" id="UP001362999">
    <property type="component" value="Unassembled WGS sequence"/>
</dbReference>
<gene>
    <name evidence="1" type="ORF">R3P38DRAFT_2844642</name>
</gene>
<comment type="caution">
    <text evidence="1">The sequence shown here is derived from an EMBL/GenBank/DDBJ whole genome shotgun (WGS) entry which is preliminary data.</text>
</comment>
<name>A0AAW0E279_9AGAR</name>
<proteinExistence type="predicted"/>
<protein>
    <submittedName>
        <fullName evidence="1">Uncharacterized protein</fullName>
    </submittedName>
</protein>
<dbReference type="EMBL" id="JAWWNJ010000004">
    <property type="protein sequence ID" value="KAK7058167.1"/>
    <property type="molecule type" value="Genomic_DNA"/>
</dbReference>
<accession>A0AAW0E279</accession>